<accession>A0AAE0SUV0</accession>
<name>A0AAE0SUV0_9BIVA</name>
<reference evidence="1" key="1">
    <citation type="journal article" date="2021" name="Genome Biol. Evol.">
        <title>A High-Quality Reference Genome for a Parasitic Bivalve with Doubly Uniparental Inheritance (Bivalvia: Unionida).</title>
        <authorList>
            <person name="Smith C.H."/>
        </authorList>
    </citation>
    <scope>NUCLEOTIDE SEQUENCE</scope>
    <source>
        <strain evidence="1">CHS0354</strain>
    </source>
</reference>
<gene>
    <name evidence="1" type="ORF">CHS0354_020729</name>
</gene>
<protein>
    <submittedName>
        <fullName evidence="1">Uncharacterized protein</fullName>
    </submittedName>
</protein>
<evidence type="ECO:0000313" key="1">
    <source>
        <dbReference type="EMBL" id="KAK3598174.1"/>
    </source>
</evidence>
<keyword evidence="2" id="KW-1185">Reference proteome</keyword>
<dbReference type="EMBL" id="JAEAOA010001264">
    <property type="protein sequence ID" value="KAK3598174.1"/>
    <property type="molecule type" value="Genomic_DNA"/>
</dbReference>
<reference evidence="1" key="2">
    <citation type="journal article" date="2021" name="Genome Biol. Evol.">
        <title>Developing a high-quality reference genome for a parasitic bivalve with doubly uniparental inheritance (Bivalvia: Unionida).</title>
        <authorList>
            <person name="Smith C.H."/>
        </authorList>
    </citation>
    <scope>NUCLEOTIDE SEQUENCE</scope>
    <source>
        <strain evidence="1">CHS0354</strain>
        <tissue evidence="1">Mantle</tissue>
    </source>
</reference>
<dbReference type="Proteomes" id="UP001195483">
    <property type="component" value="Unassembled WGS sequence"/>
</dbReference>
<comment type="caution">
    <text evidence="1">The sequence shown here is derived from an EMBL/GenBank/DDBJ whole genome shotgun (WGS) entry which is preliminary data.</text>
</comment>
<proteinExistence type="predicted"/>
<evidence type="ECO:0000313" key="2">
    <source>
        <dbReference type="Proteomes" id="UP001195483"/>
    </source>
</evidence>
<reference evidence="1" key="3">
    <citation type="submission" date="2023-05" db="EMBL/GenBank/DDBJ databases">
        <authorList>
            <person name="Smith C.H."/>
        </authorList>
    </citation>
    <scope>NUCLEOTIDE SEQUENCE</scope>
    <source>
        <strain evidence="1">CHS0354</strain>
        <tissue evidence="1">Mantle</tissue>
    </source>
</reference>
<dbReference type="AlphaFoldDB" id="A0AAE0SUV0"/>
<sequence>MPPCFGRTQMPSEATKFVRERYHDEDEIESILSMEDGTIQQQYKIMFPEFEEEKQQFDSNDIP</sequence>
<organism evidence="1 2">
    <name type="scientific">Potamilus streckersoni</name>
    <dbReference type="NCBI Taxonomy" id="2493646"/>
    <lineage>
        <taxon>Eukaryota</taxon>
        <taxon>Metazoa</taxon>
        <taxon>Spiralia</taxon>
        <taxon>Lophotrochozoa</taxon>
        <taxon>Mollusca</taxon>
        <taxon>Bivalvia</taxon>
        <taxon>Autobranchia</taxon>
        <taxon>Heteroconchia</taxon>
        <taxon>Palaeoheterodonta</taxon>
        <taxon>Unionida</taxon>
        <taxon>Unionoidea</taxon>
        <taxon>Unionidae</taxon>
        <taxon>Ambleminae</taxon>
        <taxon>Lampsilini</taxon>
        <taxon>Potamilus</taxon>
    </lineage>
</organism>